<dbReference type="GO" id="GO:0003911">
    <property type="term" value="F:DNA ligase (NAD+) activity"/>
    <property type="evidence" value="ECO:0007669"/>
    <property type="project" value="UniProtKB-EC"/>
</dbReference>
<evidence type="ECO:0000256" key="1">
    <source>
        <dbReference type="ARBA" id="ARBA00001946"/>
    </source>
</evidence>
<dbReference type="Gene3D" id="1.10.150.20">
    <property type="entry name" value="5' to 3' exonuclease, C-terminal subdomain"/>
    <property type="match status" value="2"/>
</dbReference>
<keyword evidence="6 12" id="KW-0227">DNA damage</keyword>
<dbReference type="HAMAP" id="MF_01588">
    <property type="entry name" value="DNA_ligase_A"/>
    <property type="match status" value="1"/>
</dbReference>
<evidence type="ECO:0000256" key="12">
    <source>
        <dbReference type="RuleBase" id="RU000618"/>
    </source>
</evidence>
<dbReference type="CDD" id="cd00114">
    <property type="entry name" value="LIGANc"/>
    <property type="match status" value="1"/>
</dbReference>
<dbReference type="Pfam" id="PF03120">
    <property type="entry name" value="OB_DNA_ligase"/>
    <property type="match status" value="1"/>
</dbReference>
<protein>
    <recommendedName>
        <fullName evidence="12">DNA ligase</fullName>
        <ecNumber evidence="12">6.5.1.2</ecNumber>
    </recommendedName>
</protein>
<keyword evidence="8" id="KW-0460">Magnesium</keyword>
<dbReference type="InterPro" id="IPR012340">
    <property type="entry name" value="NA-bd_OB-fold"/>
</dbReference>
<evidence type="ECO:0000256" key="4">
    <source>
        <dbReference type="ARBA" id="ARBA00022705"/>
    </source>
</evidence>
<evidence type="ECO:0000259" key="13">
    <source>
        <dbReference type="SMART" id="SM00532"/>
    </source>
</evidence>
<dbReference type="InterPro" id="IPR013840">
    <property type="entry name" value="DNAligase_N"/>
</dbReference>
<evidence type="ECO:0000313" key="14">
    <source>
        <dbReference type="EMBL" id="RCL37481.1"/>
    </source>
</evidence>
<dbReference type="SUPFAM" id="SSF47781">
    <property type="entry name" value="RuvA domain 2-like"/>
    <property type="match status" value="1"/>
</dbReference>
<dbReference type="SUPFAM" id="SSF56091">
    <property type="entry name" value="DNA ligase/mRNA capping enzyme, catalytic domain"/>
    <property type="match status" value="1"/>
</dbReference>
<accession>A0A368BJR8</accession>
<comment type="function">
    <text evidence="2">DNA ligase that catalyzes the formation of phosphodiester linkages between 5'-phosphoryl and 3'-hydroxyl groups in double-stranded DNA using NAD as a coenzyme and as the energy source for the reaction. It is essential for DNA replication and repair of damaged DNA.</text>
</comment>
<dbReference type="AlphaFoldDB" id="A0A368BJR8"/>
<evidence type="ECO:0000256" key="8">
    <source>
        <dbReference type="ARBA" id="ARBA00022842"/>
    </source>
</evidence>
<dbReference type="PROSITE" id="PS01056">
    <property type="entry name" value="DNA_LIGASE_N2"/>
    <property type="match status" value="1"/>
</dbReference>
<dbReference type="GO" id="GO:0046872">
    <property type="term" value="F:metal ion binding"/>
    <property type="evidence" value="ECO:0007669"/>
    <property type="project" value="UniProtKB-KW"/>
</dbReference>
<dbReference type="InterPro" id="IPR033136">
    <property type="entry name" value="DNA_ligase_CS"/>
</dbReference>
<dbReference type="Gene3D" id="2.40.50.140">
    <property type="entry name" value="Nucleic acid-binding proteins"/>
    <property type="match status" value="1"/>
</dbReference>
<organism evidence="14 15">
    <name type="scientific">SAR86 cluster bacterium</name>
    <dbReference type="NCBI Taxonomy" id="2030880"/>
    <lineage>
        <taxon>Bacteria</taxon>
        <taxon>Pseudomonadati</taxon>
        <taxon>Pseudomonadota</taxon>
        <taxon>Gammaproteobacteria</taxon>
        <taxon>SAR86 cluster</taxon>
    </lineage>
</organism>
<dbReference type="PROSITE" id="PS01055">
    <property type="entry name" value="DNA_LIGASE_N1"/>
    <property type="match status" value="1"/>
</dbReference>
<dbReference type="SMART" id="SM00532">
    <property type="entry name" value="LIGANc"/>
    <property type="match status" value="1"/>
</dbReference>
<reference evidence="14 15" key="1">
    <citation type="journal article" date="2018" name="Microbiome">
        <title>Fine metagenomic profile of the Mediterranean stratified and mixed water columns revealed by assembly and recruitment.</title>
        <authorList>
            <person name="Haro-Moreno J.M."/>
            <person name="Lopez-Perez M."/>
            <person name="De La Torre J.R."/>
            <person name="Picazo A."/>
            <person name="Camacho A."/>
            <person name="Rodriguez-Valera F."/>
        </authorList>
    </citation>
    <scope>NUCLEOTIDE SEQUENCE [LARGE SCALE GENOMIC DNA]</scope>
    <source>
        <strain evidence="14">MED-G84</strain>
    </source>
</reference>
<keyword evidence="4 12" id="KW-0235">DNA replication</keyword>
<dbReference type="PANTHER" id="PTHR23389:SF9">
    <property type="entry name" value="DNA LIGASE"/>
    <property type="match status" value="1"/>
</dbReference>
<comment type="catalytic activity">
    <reaction evidence="11 12">
        <text>NAD(+) + (deoxyribonucleotide)n-3'-hydroxyl + 5'-phospho-(deoxyribonucleotide)m = (deoxyribonucleotide)n+m + AMP + beta-nicotinamide D-nucleotide.</text>
        <dbReference type="EC" id="6.5.1.2"/>
    </reaction>
</comment>
<comment type="caution">
    <text evidence="14">The sequence shown here is derived from an EMBL/GenBank/DDBJ whole genome shotgun (WGS) entry which is preliminary data.</text>
</comment>
<keyword evidence="9 12" id="KW-0520">NAD</keyword>
<dbReference type="EMBL" id="QOPC01000022">
    <property type="protein sequence ID" value="RCL37481.1"/>
    <property type="molecule type" value="Genomic_DNA"/>
</dbReference>
<dbReference type="InterPro" id="IPR001679">
    <property type="entry name" value="DNA_ligase"/>
</dbReference>
<dbReference type="InterPro" id="IPR010994">
    <property type="entry name" value="RuvA_2-like"/>
</dbReference>
<feature type="domain" description="NAD-dependent DNA ligase N-terminal" evidence="13">
    <location>
        <begin position="3"/>
        <end position="491"/>
    </location>
</feature>
<evidence type="ECO:0000256" key="2">
    <source>
        <dbReference type="ARBA" id="ARBA00004067"/>
    </source>
</evidence>
<keyword evidence="10 12" id="KW-0234">DNA repair</keyword>
<dbReference type="Gene3D" id="3.30.470.30">
    <property type="entry name" value="DNA ligase/mRNA capping enzyme"/>
    <property type="match status" value="1"/>
</dbReference>
<dbReference type="FunFam" id="3.30.470.30:FF:000001">
    <property type="entry name" value="DNA ligase"/>
    <property type="match status" value="1"/>
</dbReference>
<dbReference type="InterPro" id="IPR018239">
    <property type="entry name" value="DNA_ligase_AS"/>
</dbReference>
<dbReference type="GO" id="GO:0006260">
    <property type="term" value="P:DNA replication"/>
    <property type="evidence" value="ECO:0007669"/>
    <property type="project" value="UniProtKB-KW"/>
</dbReference>
<dbReference type="SUPFAM" id="SSF50249">
    <property type="entry name" value="Nucleic acid-binding proteins"/>
    <property type="match status" value="1"/>
</dbReference>
<evidence type="ECO:0000256" key="6">
    <source>
        <dbReference type="ARBA" id="ARBA00022763"/>
    </source>
</evidence>
<evidence type="ECO:0000256" key="9">
    <source>
        <dbReference type="ARBA" id="ARBA00023027"/>
    </source>
</evidence>
<dbReference type="Proteomes" id="UP000253032">
    <property type="component" value="Unassembled WGS sequence"/>
</dbReference>
<dbReference type="Gene3D" id="1.10.287.610">
    <property type="entry name" value="Helix hairpin bin"/>
    <property type="match status" value="1"/>
</dbReference>
<dbReference type="InterPro" id="IPR004150">
    <property type="entry name" value="NAD_DNA_ligase_OB"/>
</dbReference>
<feature type="non-terminal residue" evidence="14">
    <location>
        <position position="580"/>
    </location>
</feature>
<dbReference type="Pfam" id="PF01653">
    <property type="entry name" value="DNA_ligase_aden"/>
    <property type="match status" value="1"/>
</dbReference>
<keyword evidence="7" id="KW-0862">Zinc</keyword>
<evidence type="ECO:0000256" key="11">
    <source>
        <dbReference type="ARBA" id="ARBA00034005"/>
    </source>
</evidence>
<dbReference type="GO" id="GO:0005829">
    <property type="term" value="C:cytosol"/>
    <property type="evidence" value="ECO:0007669"/>
    <property type="project" value="TreeGrafter"/>
</dbReference>
<dbReference type="PIRSF" id="PIRSF001604">
    <property type="entry name" value="LigA"/>
    <property type="match status" value="1"/>
</dbReference>
<keyword evidence="5" id="KW-0479">Metal-binding</keyword>
<dbReference type="FunFam" id="1.10.150.20:FF:000007">
    <property type="entry name" value="DNA ligase"/>
    <property type="match status" value="1"/>
</dbReference>
<evidence type="ECO:0000256" key="3">
    <source>
        <dbReference type="ARBA" id="ARBA00022598"/>
    </source>
</evidence>
<evidence type="ECO:0000256" key="7">
    <source>
        <dbReference type="ARBA" id="ARBA00022833"/>
    </source>
</evidence>
<keyword evidence="3 12" id="KW-0436">Ligase</keyword>
<proteinExistence type="inferred from homology"/>
<dbReference type="EC" id="6.5.1.2" evidence="12"/>
<dbReference type="NCBIfam" id="NF005932">
    <property type="entry name" value="PRK07956.1"/>
    <property type="match status" value="1"/>
</dbReference>
<evidence type="ECO:0000256" key="10">
    <source>
        <dbReference type="ARBA" id="ARBA00023204"/>
    </source>
</evidence>
<sequence length="580" mass="65850">MKKINKRYIFLQESIRTHDYEYYILDSPSISDHEYDDLFKELKHLESENPEWITAESPSQRVGIKPENDFSTFKHFKQMLSLANAFDEQDLRNFHDRILKNLDTNDQIEYFCEPKMDGAAVSLIYERGILTRGITRGDGTLGEDITSNIRTIRSIPLSLKASENSFPDLLEVRGEVFIKKSDFNYLNKKAKKNDEKVFANPRNAAAGSLRQLDPAITRSRPLAFFAHGIGSCQGKEFVDLQEMFSVFSSWGLPVNNLNRLVGSIDECLMYFDEIDSTREKIPFEIDGVVFKVNKILLQRKLGEIARSPRWAIAHKFPAEEAYTEIENVEFQVGRTGILTPVAKLKSVNVGGVNVSNCTLHNLDELKRLDPRIGDGAVIKRAGDVIPKMVKVIPKKNNRASMIQAPQKCPSCNADVVFNFQSDWLVIDPEKSKPLKKFASSYEAQKFIANSQSNTLEISEERLETPFIKCSGGNNCPEIFQGKFTHFVSRKAMDIDGLGQEILLSLISKKFIKDYADLYDLKNHQVELVKLERFGEKSVQNLIQSIEHSASVDLFKLIYSLGIEEVGETTARNLANRFGSF</sequence>
<name>A0A368BJR8_9GAMM</name>
<dbReference type="GO" id="GO:0006281">
    <property type="term" value="P:DNA repair"/>
    <property type="evidence" value="ECO:0007669"/>
    <property type="project" value="UniProtKB-KW"/>
</dbReference>
<dbReference type="NCBIfam" id="TIGR00575">
    <property type="entry name" value="dnlj"/>
    <property type="match status" value="1"/>
</dbReference>
<gene>
    <name evidence="14" type="ORF">DBW98_03870</name>
</gene>
<evidence type="ECO:0000256" key="5">
    <source>
        <dbReference type="ARBA" id="ARBA00022723"/>
    </source>
</evidence>
<dbReference type="InterPro" id="IPR013839">
    <property type="entry name" value="DNAligase_adenylation"/>
</dbReference>
<evidence type="ECO:0000313" key="15">
    <source>
        <dbReference type="Proteomes" id="UP000253032"/>
    </source>
</evidence>
<dbReference type="PANTHER" id="PTHR23389">
    <property type="entry name" value="CHROMOSOME TRANSMISSION FIDELITY FACTOR 18"/>
    <property type="match status" value="1"/>
</dbReference>
<comment type="cofactor">
    <cofactor evidence="1">
        <name>Mg(2+)</name>
        <dbReference type="ChEBI" id="CHEBI:18420"/>
    </cofactor>
</comment>